<proteinExistence type="predicted"/>
<dbReference type="Pfam" id="PF18991">
    <property type="entry name" value="DUF5724"/>
    <property type="match status" value="1"/>
</dbReference>
<protein>
    <recommendedName>
        <fullName evidence="7">DUF4132 domain-containing protein</fullName>
    </recommendedName>
</protein>
<dbReference type="InterPro" id="IPR056639">
    <property type="entry name" value="DUF7737"/>
</dbReference>
<evidence type="ECO:0000256" key="1">
    <source>
        <dbReference type="SAM" id="Coils"/>
    </source>
</evidence>
<evidence type="ECO:0000313" key="5">
    <source>
        <dbReference type="EMBL" id="EON72599.1"/>
    </source>
</evidence>
<feature type="domain" description="DUF5724" evidence="3">
    <location>
        <begin position="16"/>
        <end position="1205"/>
    </location>
</feature>
<keyword evidence="1" id="KW-0175">Coiled coil</keyword>
<name>R7ZF24_LYSSH</name>
<dbReference type="EMBL" id="AQPX01000017">
    <property type="protein sequence ID" value="EON72599.1"/>
    <property type="molecule type" value="Genomic_DNA"/>
</dbReference>
<evidence type="ECO:0000313" key="6">
    <source>
        <dbReference type="Proteomes" id="UP000013911"/>
    </source>
</evidence>
<evidence type="ECO:0008006" key="7">
    <source>
        <dbReference type="Google" id="ProtNLM"/>
    </source>
</evidence>
<evidence type="ECO:0000259" key="3">
    <source>
        <dbReference type="Pfam" id="PF18991"/>
    </source>
</evidence>
<dbReference type="Pfam" id="PF24879">
    <property type="entry name" value="DUF7737"/>
    <property type="match status" value="1"/>
</dbReference>
<feature type="coiled-coil region" evidence="1">
    <location>
        <begin position="535"/>
        <end position="597"/>
    </location>
</feature>
<dbReference type="eggNOG" id="COG1413">
    <property type="taxonomic scope" value="Bacteria"/>
</dbReference>
<reference evidence="5 6" key="1">
    <citation type="submission" date="2013-04" db="EMBL/GenBank/DDBJ databases">
        <title>Draft genome of the heavy metal tolerant bacterium Lysinibacillus sphaericus strain OT4b.31.</title>
        <authorList>
            <person name="Pena-Montenegro T.D."/>
            <person name="Dussan J."/>
        </authorList>
    </citation>
    <scope>NUCLEOTIDE SEQUENCE [LARGE SCALE GENOMIC DNA]</scope>
    <source>
        <strain evidence="5 6">OT4b.31</strain>
    </source>
</reference>
<accession>R7ZF24</accession>
<evidence type="ECO:0000259" key="4">
    <source>
        <dbReference type="Pfam" id="PF24879"/>
    </source>
</evidence>
<dbReference type="Pfam" id="PF13569">
    <property type="entry name" value="DUF4132"/>
    <property type="match status" value="1"/>
</dbReference>
<dbReference type="InterPro" id="IPR043782">
    <property type="entry name" value="DUF5724"/>
</dbReference>
<dbReference type="PATRIC" id="fig|1285586.5.peg.2164"/>
<dbReference type="InterPro" id="IPR025406">
    <property type="entry name" value="DUF4132"/>
</dbReference>
<gene>
    <name evidence="5" type="ORF">H131_10678</name>
</gene>
<feature type="domain" description="DUF7737" evidence="4">
    <location>
        <begin position="1505"/>
        <end position="1606"/>
    </location>
</feature>
<dbReference type="Proteomes" id="UP000013911">
    <property type="component" value="Unassembled WGS sequence"/>
</dbReference>
<dbReference type="HOGENOM" id="CLU_003298_1_0_9"/>
<dbReference type="OrthoDB" id="9763697at2"/>
<sequence>METITLLEKQLKNTDDYRFHDIKETLEKLPIRTFEDFSGSELDSLLQNLLSRDRYELFLKFLQIVPKLPYSKSYYRRSYRAPNSFKLHSYRITSLIMALLQTMPIQFFEAFEHGGKTSYMHFDSYYVTKDDEALVSVELFPYFVALMLNERDEKLEQIIRDILWKNGAHPMYSKYLAQGIVMSDHEDMHQLLGDVLLAAKNQEGARQVIAETMDEGTIEAQMYFMQLLLANDLTRFSSIVRAVDVWFGLGYEAKDQKHLRYAIETGVKGLQDEAYVEQLLASSSNLDVFIGIWVMSCRDVAMFLLRTDELMQKADYIQQTVLYALRNMEMERVGERIFPYLLQSDNLNTFIYGYRLVTDSIPSRYYYHREKNLKGNIAQYFAEHPWFLAHADAWLAKLEQFSTQIKGETHTIDGSPFTFLNFAFDKKGFFELRVLLLSMLKRDMELEEIAEEIPKFAVDAREYFYYYVPRLLERYDLLMPALKDRSVGIRRDAIETMTEKKYPLVAFKAAVPQLLTLKSGEMRQSILKLLSIQPIEEVEQLAEELLTNKKEIVRLGALELLIEVRESLTIVDWSDKIAQSTDKEKNLLAQLRKQEETFLTQPFEPVNYVVKPDKTISFTFKDLLHYDFTKLKQKLSPLAKLVEKHADYAYKVENYSGELYETLVGEYLTADGEKKKIIGSIDHLPLAEVWSDWLVQSELTATDICAYLYTQKISNLNFMHALTEKGKAFLKQFLGDVKVQVLAQFEDELYRNQVHTIMQYTVASGDELHQQKIANHFKSLKEPLDYVQFCSSMLMHFHATVDNDEGGMLAYTDKEYRASDIYLFSAAHSEMGLYARTPKQVVQLLYTMSLFTGESIDMLENLSLVGLGVAFEAQIFTDNHVRRFISSEHFAYLLQKRKGDLEVLQRFSRYEELVAIIDEVVMFIVEQELQRGDMETAVTPFVKDLHEVKGVSYFIRILQALGTEKLSRQWIYTVHTRKESLSVLLQKVVLDENESNEEMFERLRAVGISDKRLIEAMLYNTRLIPLISEYIGWEGLEEVVWYFIAHTTEGTNDYEKAKITEYSAIPIQDFEKGAFDRSWFIRAHHAMNPSQFDMVYDAAKYSTSGANHRRAQLYAKASLGQLDAATLKEEIVAKRNQEKLRSYSLLPITMDEAKTRYIFFQQFLKESKQFGAQRRASEAQAVEMAIRNLAEQVAGGNTTQFIWQMENERYEELKHYFEPLEVEDVTFQLVATRPGKVDLAITKAGKKLKSVPKKLSKDETVLDMQAVKKEIVEQYQRAKIQLERAMCEETSFSSDILYSLMNNENLAQLLTKLIWCKDDAFYYIEDSQFKTLHSEVVHVSGELQIAHPAHFYEQKNWRNWQHFVFEKQWQQPFKQVFREFYVVTNDEKEQLWTNRFEGYQIQPNKAIALLKSRDWKVGYYEPIRKISYRYNLMTVIDFVYDYFTAAEVEAPTLQEVTFVGRLTSKQLKLADVPTVHFSEVMRDLDLVVSVAHAGEVDPEASHSTVEMRAVIIQELALLFGLKNVRVKAPHILVDGKLGQYSIHLGSGNVHQLGGTMIPVLAVPSQHRGRVFLPFVDEDPKTAEISSKVLLFADDENITDPQIRQYIV</sequence>
<organism evidence="5 6">
    <name type="scientific">Lysinibacillus sphaericus OT4b.31</name>
    <dbReference type="NCBI Taxonomy" id="1285586"/>
    <lineage>
        <taxon>Bacteria</taxon>
        <taxon>Bacillati</taxon>
        <taxon>Bacillota</taxon>
        <taxon>Bacilli</taxon>
        <taxon>Bacillales</taxon>
        <taxon>Bacillaceae</taxon>
        <taxon>Lysinibacillus</taxon>
    </lineage>
</organism>
<dbReference type="RefSeq" id="WP_010859084.1">
    <property type="nucleotide sequence ID" value="NZ_KB933398.1"/>
</dbReference>
<evidence type="ECO:0000259" key="2">
    <source>
        <dbReference type="Pfam" id="PF13569"/>
    </source>
</evidence>
<feature type="domain" description="DUF4132" evidence="2">
    <location>
        <begin position="1245"/>
        <end position="1415"/>
    </location>
</feature>
<comment type="caution">
    <text evidence="5">The sequence shown here is derived from an EMBL/GenBank/DDBJ whole genome shotgun (WGS) entry which is preliminary data.</text>
</comment>